<organism evidence="2 3">
    <name type="scientific">Aduncisulcus paluster</name>
    <dbReference type="NCBI Taxonomy" id="2918883"/>
    <lineage>
        <taxon>Eukaryota</taxon>
        <taxon>Metamonada</taxon>
        <taxon>Carpediemonas-like organisms</taxon>
        <taxon>Aduncisulcus</taxon>
    </lineage>
</organism>
<dbReference type="InterPro" id="IPR050469">
    <property type="entry name" value="Diguanylate_Cyclase"/>
</dbReference>
<dbReference type="PANTHER" id="PTHR45138:SF9">
    <property type="entry name" value="DIGUANYLATE CYCLASE DGCM-RELATED"/>
    <property type="match status" value="1"/>
</dbReference>
<reference evidence="2" key="1">
    <citation type="submission" date="2022-03" db="EMBL/GenBank/DDBJ databases">
        <title>Draft genome sequence of Aduncisulcus paluster, a free-living microaerophilic Fornicata.</title>
        <authorList>
            <person name="Yuyama I."/>
            <person name="Kume K."/>
            <person name="Tamura T."/>
            <person name="Inagaki Y."/>
            <person name="Hashimoto T."/>
        </authorList>
    </citation>
    <scope>NUCLEOTIDE SEQUENCE</scope>
    <source>
        <strain evidence="2">NY0171</strain>
    </source>
</reference>
<dbReference type="SMART" id="SM00267">
    <property type="entry name" value="GGDEF"/>
    <property type="match status" value="1"/>
</dbReference>
<dbReference type="SUPFAM" id="SSF55073">
    <property type="entry name" value="Nucleotide cyclase"/>
    <property type="match status" value="1"/>
</dbReference>
<dbReference type="InterPro" id="IPR043128">
    <property type="entry name" value="Rev_trsase/Diguanyl_cyclase"/>
</dbReference>
<keyword evidence="3" id="KW-1185">Reference proteome</keyword>
<dbReference type="Pfam" id="PF00990">
    <property type="entry name" value="GGDEF"/>
    <property type="match status" value="1"/>
</dbReference>
<dbReference type="EMBL" id="BQXS01004381">
    <property type="protein sequence ID" value="GKT37077.1"/>
    <property type="molecule type" value="Genomic_DNA"/>
</dbReference>
<feature type="non-terminal residue" evidence="2">
    <location>
        <position position="1"/>
    </location>
</feature>
<dbReference type="InterPro" id="IPR029787">
    <property type="entry name" value="Nucleotide_cyclase"/>
</dbReference>
<proteinExistence type="predicted"/>
<gene>
    <name evidence="2" type="ORF">ADUPG1_003260</name>
</gene>
<evidence type="ECO:0000259" key="1">
    <source>
        <dbReference type="PROSITE" id="PS50887"/>
    </source>
</evidence>
<dbReference type="Gene3D" id="3.30.70.270">
    <property type="match status" value="1"/>
</dbReference>
<dbReference type="CDD" id="cd01949">
    <property type="entry name" value="GGDEF"/>
    <property type="match status" value="1"/>
</dbReference>
<accession>A0ABQ5KXA4</accession>
<evidence type="ECO:0000313" key="3">
    <source>
        <dbReference type="Proteomes" id="UP001057375"/>
    </source>
</evidence>
<protein>
    <submittedName>
        <fullName evidence="2">GGDEF domain-containing protein</fullName>
    </submittedName>
</protein>
<comment type="caution">
    <text evidence="2">The sequence shown here is derived from an EMBL/GenBank/DDBJ whole genome shotgun (WGS) entry which is preliminary data.</text>
</comment>
<sequence length="91" mass="10369">NRSMSLIMIDIDNFKAINDRFGHLFGDKVIRRVADAIRGTVRHDDVVGRYGGEEFIVVLSNTPRDVAKDVAEKIRRTVEDLHFDENAKITV</sequence>
<dbReference type="PROSITE" id="PS50887">
    <property type="entry name" value="GGDEF"/>
    <property type="match status" value="1"/>
</dbReference>
<feature type="domain" description="GGDEF" evidence="1">
    <location>
        <begin position="2"/>
        <end position="91"/>
    </location>
</feature>
<dbReference type="Proteomes" id="UP001057375">
    <property type="component" value="Unassembled WGS sequence"/>
</dbReference>
<dbReference type="NCBIfam" id="TIGR00254">
    <property type="entry name" value="GGDEF"/>
    <property type="match status" value="1"/>
</dbReference>
<feature type="non-terminal residue" evidence="2">
    <location>
        <position position="91"/>
    </location>
</feature>
<name>A0ABQ5KXA4_9EUKA</name>
<dbReference type="InterPro" id="IPR000160">
    <property type="entry name" value="GGDEF_dom"/>
</dbReference>
<dbReference type="PANTHER" id="PTHR45138">
    <property type="entry name" value="REGULATORY COMPONENTS OF SENSORY TRANSDUCTION SYSTEM"/>
    <property type="match status" value="1"/>
</dbReference>
<evidence type="ECO:0000313" key="2">
    <source>
        <dbReference type="EMBL" id="GKT37077.1"/>
    </source>
</evidence>